<keyword evidence="3" id="KW-1185">Reference proteome</keyword>
<reference evidence="2 3" key="1">
    <citation type="submission" date="2018-04" db="EMBL/GenBank/DDBJ databases">
        <title>The genome sequence of Caulobacter sp. 744.</title>
        <authorList>
            <person name="Gao J."/>
            <person name="Sun J."/>
        </authorList>
    </citation>
    <scope>NUCLEOTIDE SEQUENCE [LARGE SCALE GENOMIC DNA]</scope>
    <source>
        <strain evidence="2 3">774</strain>
    </source>
</reference>
<organism evidence="2 3">
    <name type="scientific">Caulobacter endophyticus</name>
    <dbReference type="NCBI Taxonomy" id="2172652"/>
    <lineage>
        <taxon>Bacteria</taxon>
        <taxon>Pseudomonadati</taxon>
        <taxon>Pseudomonadota</taxon>
        <taxon>Alphaproteobacteria</taxon>
        <taxon>Caulobacterales</taxon>
        <taxon>Caulobacteraceae</taxon>
        <taxon>Caulobacter</taxon>
    </lineage>
</organism>
<name>A0A2T9JKX4_9CAUL</name>
<evidence type="ECO:0000313" key="3">
    <source>
        <dbReference type="Proteomes" id="UP000245073"/>
    </source>
</evidence>
<dbReference type="EMBL" id="QDKQ01000065">
    <property type="protein sequence ID" value="PVM84332.1"/>
    <property type="molecule type" value="Genomic_DNA"/>
</dbReference>
<sequence>MHMETLIDGLIAAAPELAPRLAEHYADYDELLGYIFFSYDVVAQAVALHRGSDEDRVRLAAMLALMEQAWAEEGVSHVDAETVAVIALSFLESLDREALQALRPMLGPEMGRAADRYYLPQPPPTLGRRGAMLLRRIFPGFPKKA</sequence>
<feature type="domain" description="DUF7674" evidence="1">
    <location>
        <begin position="10"/>
        <end position="114"/>
    </location>
</feature>
<dbReference type="Pfam" id="PF24722">
    <property type="entry name" value="DUF7674"/>
    <property type="match status" value="1"/>
</dbReference>
<accession>A0A2T9JKX4</accession>
<gene>
    <name evidence="2" type="ORF">DDF67_19420</name>
</gene>
<dbReference type="AlphaFoldDB" id="A0A2T9JKX4"/>
<dbReference type="Proteomes" id="UP000245073">
    <property type="component" value="Unassembled WGS sequence"/>
</dbReference>
<protein>
    <recommendedName>
        <fullName evidence="1">DUF7674 domain-containing protein</fullName>
    </recommendedName>
</protein>
<comment type="caution">
    <text evidence="2">The sequence shown here is derived from an EMBL/GenBank/DDBJ whole genome shotgun (WGS) entry which is preliminary data.</text>
</comment>
<evidence type="ECO:0000259" key="1">
    <source>
        <dbReference type="Pfam" id="PF24722"/>
    </source>
</evidence>
<evidence type="ECO:0000313" key="2">
    <source>
        <dbReference type="EMBL" id="PVM84332.1"/>
    </source>
</evidence>
<dbReference type="InterPro" id="IPR056091">
    <property type="entry name" value="DUF7674"/>
</dbReference>
<proteinExistence type="predicted"/>